<feature type="compositionally biased region" description="Polar residues" evidence="1">
    <location>
        <begin position="235"/>
        <end position="249"/>
    </location>
</feature>
<gene>
    <name evidence="2" type="primary">TPHA0C02990</name>
    <name evidence="2" type="ordered locus">TPHA_0C02990</name>
</gene>
<dbReference type="eggNOG" id="ENOG502SVUI">
    <property type="taxonomic scope" value="Eukaryota"/>
</dbReference>
<reference evidence="2 3" key="1">
    <citation type="journal article" date="2011" name="Proc. Natl. Acad. Sci. U.S.A.">
        <title>Evolutionary erosion of yeast sex chromosomes by mating-type switching accidents.</title>
        <authorList>
            <person name="Gordon J.L."/>
            <person name="Armisen D."/>
            <person name="Proux-Wera E."/>
            <person name="Oheigeartaigh S.S."/>
            <person name="Byrne K.P."/>
            <person name="Wolfe K.H."/>
        </authorList>
    </citation>
    <scope>NUCLEOTIDE SEQUENCE [LARGE SCALE GENOMIC DNA]</scope>
    <source>
        <strain evidence="3">ATCC 24235 / CBS 4417 / NBRC 1672 / NRRL Y-8282 / UCD 70-5</strain>
    </source>
</reference>
<dbReference type="RefSeq" id="XP_003684886.1">
    <property type="nucleotide sequence ID" value="XM_003684838.1"/>
</dbReference>
<accession>G8BRS6</accession>
<feature type="compositionally biased region" description="Low complexity" evidence="1">
    <location>
        <begin position="107"/>
        <end position="122"/>
    </location>
</feature>
<feature type="region of interest" description="Disordered" evidence="1">
    <location>
        <begin position="328"/>
        <end position="347"/>
    </location>
</feature>
<protein>
    <submittedName>
        <fullName evidence="2">Uncharacterized protein</fullName>
    </submittedName>
</protein>
<dbReference type="Proteomes" id="UP000005666">
    <property type="component" value="Chromosome 3"/>
</dbReference>
<evidence type="ECO:0000256" key="1">
    <source>
        <dbReference type="SAM" id="MobiDB-lite"/>
    </source>
</evidence>
<dbReference type="AlphaFoldDB" id="G8BRS6"/>
<organism evidence="2 3">
    <name type="scientific">Tetrapisispora phaffii (strain ATCC 24235 / CBS 4417 / NBRC 1672 / NRRL Y-8282 / UCD 70-5)</name>
    <name type="common">Yeast</name>
    <name type="synonym">Fabospora phaffii</name>
    <dbReference type="NCBI Taxonomy" id="1071381"/>
    <lineage>
        <taxon>Eukaryota</taxon>
        <taxon>Fungi</taxon>
        <taxon>Dikarya</taxon>
        <taxon>Ascomycota</taxon>
        <taxon>Saccharomycotina</taxon>
        <taxon>Saccharomycetes</taxon>
        <taxon>Saccharomycetales</taxon>
        <taxon>Saccharomycetaceae</taxon>
        <taxon>Tetrapisispora</taxon>
    </lineage>
</organism>
<dbReference type="HOGENOM" id="CLU_685456_0_0_1"/>
<proteinExistence type="predicted"/>
<name>G8BRS6_TETPH</name>
<dbReference type="OrthoDB" id="5364312at2759"/>
<evidence type="ECO:0000313" key="2">
    <source>
        <dbReference type="EMBL" id="CCE62452.1"/>
    </source>
</evidence>
<feature type="region of interest" description="Disordered" evidence="1">
    <location>
        <begin position="107"/>
        <end position="126"/>
    </location>
</feature>
<feature type="compositionally biased region" description="Low complexity" evidence="1">
    <location>
        <begin position="250"/>
        <end position="266"/>
    </location>
</feature>
<dbReference type="KEGG" id="tpf:TPHA_0C02990"/>
<dbReference type="EMBL" id="HE612858">
    <property type="protein sequence ID" value="CCE62452.1"/>
    <property type="molecule type" value="Genomic_DNA"/>
</dbReference>
<feature type="region of interest" description="Disordered" evidence="1">
    <location>
        <begin position="222"/>
        <end position="270"/>
    </location>
</feature>
<evidence type="ECO:0000313" key="3">
    <source>
        <dbReference type="Proteomes" id="UP000005666"/>
    </source>
</evidence>
<sequence>MEVELGLSKQQSMEQPIAVHNVNNSMIFERHVEEQVHILNSNSPIVHRSSSALNLPNADENDEAISFTDSNLLRSRQNSFASINARKYSNGNLSLLRVPSNYSTSSVSSTVTNSNTNNISSTPHHHRHLENFVPPMLDAGCSMVNDAKTNLNDIDMLVPERPSSTLGLELALGRSRSYSSNNIFQTSNSNSMEQSFMEQNIPSKHNNNSDNRENVQNPLSRSYSYNLSSNRDSRTSIPSLQTRSETSEASLNSSNLSNNLRSPLGSPETGSRVLSCYSYADVLLDEITDNTNKSLQSHPSQVQLQRNLSTPFIVRRDSNSSLNKRILTNTSRSPTNSANPSSSFIGLNQIRSPRSNITNANINMNNPLINTNNLRQFSSKFQIGEDDNISDYDGLVKFSDGI</sequence>
<keyword evidence="3" id="KW-1185">Reference proteome</keyword>
<dbReference type="GeneID" id="11533598"/>